<feature type="domain" description="Tyrosine-protein phosphatase" evidence="2">
    <location>
        <begin position="215"/>
        <end position="358"/>
    </location>
</feature>
<feature type="transmembrane region" description="Helical" evidence="1">
    <location>
        <begin position="20"/>
        <end position="38"/>
    </location>
</feature>
<gene>
    <name evidence="4" type="ORF">DEA37_0007627</name>
</gene>
<evidence type="ECO:0000313" key="5">
    <source>
        <dbReference type="Proteomes" id="UP000324629"/>
    </source>
</evidence>
<dbReference type="Gene3D" id="3.90.190.10">
    <property type="entry name" value="Protein tyrosine phosphatase superfamily"/>
    <property type="match status" value="2"/>
</dbReference>
<reference evidence="4 5" key="1">
    <citation type="journal article" date="2019" name="Gigascience">
        <title>Whole-genome sequence of the oriental lung fluke Paragonimus westermani.</title>
        <authorList>
            <person name="Oey H."/>
            <person name="Zakrzewski M."/>
            <person name="Narain K."/>
            <person name="Devi K.R."/>
            <person name="Agatsuma T."/>
            <person name="Nawaratna S."/>
            <person name="Gobert G.N."/>
            <person name="Jones M.K."/>
            <person name="Ragan M.A."/>
            <person name="McManus D.P."/>
            <person name="Krause L."/>
        </authorList>
    </citation>
    <scope>NUCLEOTIDE SEQUENCE [LARGE SCALE GENOMIC DNA]</scope>
    <source>
        <strain evidence="4 5">IND2009</strain>
    </source>
</reference>
<organism evidence="4 5">
    <name type="scientific">Paragonimus westermani</name>
    <dbReference type="NCBI Taxonomy" id="34504"/>
    <lineage>
        <taxon>Eukaryota</taxon>
        <taxon>Metazoa</taxon>
        <taxon>Spiralia</taxon>
        <taxon>Lophotrochozoa</taxon>
        <taxon>Platyhelminthes</taxon>
        <taxon>Trematoda</taxon>
        <taxon>Digenea</taxon>
        <taxon>Plagiorchiida</taxon>
        <taxon>Troglotremata</taxon>
        <taxon>Troglotrematidae</taxon>
        <taxon>Paragonimus</taxon>
    </lineage>
</organism>
<dbReference type="SUPFAM" id="SSF52799">
    <property type="entry name" value="(Phosphotyrosine protein) phosphatases II"/>
    <property type="match status" value="2"/>
</dbReference>
<proteinExistence type="predicted"/>
<dbReference type="Proteomes" id="UP000324629">
    <property type="component" value="Unassembled WGS sequence"/>
</dbReference>
<comment type="caution">
    <text evidence="4">The sequence shown here is derived from an EMBL/GenBank/DDBJ whole genome shotgun (WGS) entry which is preliminary data.</text>
</comment>
<dbReference type="PROSITE" id="PS50054">
    <property type="entry name" value="TYR_PHOSPHATASE_DUAL"/>
    <property type="match status" value="1"/>
</dbReference>
<name>A0A5J4NSY2_9TREM</name>
<dbReference type="InterPro" id="IPR050561">
    <property type="entry name" value="PTP"/>
</dbReference>
<keyword evidence="5" id="KW-1185">Reference proteome</keyword>
<dbReference type="FunFam" id="3.90.190.10:FF:000157">
    <property type="entry name" value="Protein-tyrosine phosphatase"/>
    <property type="match status" value="1"/>
</dbReference>
<accession>A0A5J4NSY2</accession>
<feature type="transmembrane region" description="Helical" evidence="1">
    <location>
        <begin position="137"/>
        <end position="158"/>
    </location>
</feature>
<keyword evidence="1" id="KW-1133">Transmembrane helix</keyword>
<feature type="non-terminal residue" evidence="4">
    <location>
        <position position="1"/>
    </location>
</feature>
<dbReference type="InterPro" id="IPR003595">
    <property type="entry name" value="Tyr_Pase_cat"/>
</dbReference>
<dbReference type="SMART" id="SM00195">
    <property type="entry name" value="DSPc"/>
    <property type="match status" value="1"/>
</dbReference>
<dbReference type="SMART" id="SM00404">
    <property type="entry name" value="PTPc_motif"/>
    <property type="match status" value="1"/>
</dbReference>
<dbReference type="InterPro" id="IPR000387">
    <property type="entry name" value="Tyr_Pase_dom"/>
</dbReference>
<evidence type="ECO:0000259" key="3">
    <source>
        <dbReference type="PROSITE" id="PS50056"/>
    </source>
</evidence>
<keyword evidence="1" id="KW-0472">Membrane</keyword>
<keyword evidence="1" id="KW-0812">Transmembrane</keyword>
<evidence type="ECO:0000256" key="1">
    <source>
        <dbReference type="SAM" id="Phobius"/>
    </source>
</evidence>
<dbReference type="AlphaFoldDB" id="A0A5J4NSY2"/>
<protein>
    <submittedName>
        <fullName evidence="4">Uncharacterized protein</fullName>
    </submittedName>
</protein>
<dbReference type="CDD" id="cd14504">
    <property type="entry name" value="DUSP23"/>
    <property type="match status" value="1"/>
</dbReference>
<evidence type="ECO:0000313" key="4">
    <source>
        <dbReference type="EMBL" id="KAA3678594.1"/>
    </source>
</evidence>
<dbReference type="InterPro" id="IPR029021">
    <property type="entry name" value="Prot-tyrosine_phosphatase-like"/>
</dbReference>
<dbReference type="PROSITE" id="PS50056">
    <property type="entry name" value="TYR_PHOSPHATASE_2"/>
    <property type="match status" value="1"/>
</dbReference>
<dbReference type="InterPro" id="IPR000340">
    <property type="entry name" value="Dual-sp_phosphatase_cat-dom"/>
</dbReference>
<dbReference type="InterPro" id="IPR020422">
    <property type="entry name" value="TYR_PHOSPHATASE_DUAL_dom"/>
</dbReference>
<dbReference type="PANTHER" id="PTHR23339">
    <property type="entry name" value="TYROSINE SPECIFIC PROTEIN PHOSPHATASE AND DUAL SPECIFICITY PROTEIN PHOSPHATASE"/>
    <property type="match status" value="1"/>
</dbReference>
<sequence length="358" mass="40625">PLTHCVSSHRFRFSKDHCLVVFSLIFTVCMLHHPRVLFTRLSTIVHKLAKEPVNFSWVSENVAGFGFPSEKEEWDFLSNIAKLSHVITMCPENPIFATSYPEITHHHLPVDDLTAADLPVIKKAMQIIQDAETKNEWLHLMVVAAKLIVAIVCGFMGLTVEQLVTTPSVFMFFNHSCYPPNFHNETLAVCIRFRGCALLFSRFFITSKMAKEPVNFSWVSENVAGFGFPYEEKEWDYLSNVAKLSHVITMCHEKPSYVANYPGITHHHLPVDDLTAADLPVIKKAMRIIQNAEAKNEKTGVHCQLGRGRAGTILACYLAYKNGWDADTAISQLRRMRPKSIDSDQEKAVRQYVKFLNS</sequence>
<dbReference type="EMBL" id="QNGE01001038">
    <property type="protein sequence ID" value="KAA3678594.1"/>
    <property type="molecule type" value="Genomic_DNA"/>
</dbReference>
<evidence type="ECO:0000259" key="2">
    <source>
        <dbReference type="PROSITE" id="PS50054"/>
    </source>
</evidence>
<feature type="domain" description="Tyrosine specific protein phosphatases" evidence="3">
    <location>
        <begin position="283"/>
        <end position="348"/>
    </location>
</feature>
<dbReference type="Pfam" id="PF00782">
    <property type="entry name" value="DSPc"/>
    <property type="match status" value="1"/>
</dbReference>